<reference evidence="2 3" key="1">
    <citation type="submission" date="2014-07" db="EMBL/GenBank/DDBJ databases">
        <title>Genomic and transcriptomic analysis on Apis cerana provide comprehensive insights into honey bee biology.</title>
        <authorList>
            <person name="Diao Q."/>
            <person name="Sun L."/>
            <person name="Zheng H."/>
            <person name="Zheng H."/>
            <person name="Xu S."/>
            <person name="Wang S."/>
            <person name="Zeng Z."/>
            <person name="Hu F."/>
            <person name="Su S."/>
            <person name="Wu J."/>
        </authorList>
    </citation>
    <scope>NUCLEOTIDE SEQUENCE [LARGE SCALE GENOMIC DNA]</scope>
    <source>
        <tissue evidence="2">Pupae without intestine</tissue>
    </source>
</reference>
<accession>A0A2A3EPL4</accession>
<name>A0A2A3EPL4_APICC</name>
<organism evidence="2 3">
    <name type="scientific">Apis cerana cerana</name>
    <name type="common">Oriental honeybee</name>
    <dbReference type="NCBI Taxonomy" id="94128"/>
    <lineage>
        <taxon>Eukaryota</taxon>
        <taxon>Metazoa</taxon>
        <taxon>Ecdysozoa</taxon>
        <taxon>Arthropoda</taxon>
        <taxon>Hexapoda</taxon>
        <taxon>Insecta</taxon>
        <taxon>Pterygota</taxon>
        <taxon>Neoptera</taxon>
        <taxon>Endopterygota</taxon>
        <taxon>Hymenoptera</taxon>
        <taxon>Apocrita</taxon>
        <taxon>Aculeata</taxon>
        <taxon>Apoidea</taxon>
        <taxon>Anthophila</taxon>
        <taxon>Apidae</taxon>
        <taxon>Apis</taxon>
    </lineage>
</organism>
<gene>
    <name evidence="2" type="ORF">APICC_00607</name>
</gene>
<feature type="region of interest" description="Disordered" evidence="1">
    <location>
        <begin position="109"/>
        <end position="134"/>
    </location>
</feature>
<evidence type="ECO:0000313" key="2">
    <source>
        <dbReference type="EMBL" id="PBC33705.1"/>
    </source>
</evidence>
<evidence type="ECO:0000256" key="1">
    <source>
        <dbReference type="SAM" id="MobiDB-lite"/>
    </source>
</evidence>
<dbReference type="Proteomes" id="UP000242457">
    <property type="component" value="Unassembled WGS sequence"/>
</dbReference>
<dbReference type="AlphaFoldDB" id="A0A2A3EPL4"/>
<evidence type="ECO:0000313" key="3">
    <source>
        <dbReference type="Proteomes" id="UP000242457"/>
    </source>
</evidence>
<keyword evidence="3" id="KW-1185">Reference proteome</keyword>
<dbReference type="EMBL" id="KZ288198">
    <property type="protein sequence ID" value="PBC33705.1"/>
    <property type="molecule type" value="Genomic_DNA"/>
</dbReference>
<protein>
    <submittedName>
        <fullName evidence="2">Uncharacterized protein</fullName>
    </submittedName>
</protein>
<sequence>MPLFTGDVTEYHRNKIVNTFSTINGDMPAGVTFSSSWQENPGIVTPLQGARESPDLRLISPGQSTWPPFYDEAKMGAEALTPTTSSGAASGAVVIERFDFMSGITKSMKHGSLETPSSRNNRESDSPVNDAFPAINPQDVQMKELTGINIIDDSRAKLYSKYLDVSVDMLTSCFSNLRLLGVNSVQKIT</sequence>
<proteinExistence type="predicted"/>